<evidence type="ECO:0000313" key="2">
    <source>
        <dbReference type="Proteomes" id="UP000231134"/>
    </source>
</evidence>
<proteinExistence type="predicted"/>
<name>A0A2M9A7L5_9BACT</name>
<keyword evidence="2" id="KW-1185">Reference proteome</keyword>
<dbReference type="InterPro" id="IPR014867">
    <property type="entry name" value="Spore_coat_CotH_CotH2/3/7"/>
</dbReference>
<organism evidence="1 2">
    <name type="scientific">Hallerella succinigenes</name>
    <dbReference type="NCBI Taxonomy" id="1896222"/>
    <lineage>
        <taxon>Bacteria</taxon>
        <taxon>Pseudomonadati</taxon>
        <taxon>Fibrobacterota</taxon>
        <taxon>Fibrobacteria</taxon>
        <taxon>Fibrobacterales</taxon>
        <taxon>Fibrobacteraceae</taxon>
        <taxon>Hallerella</taxon>
    </lineage>
</organism>
<protein>
    <submittedName>
        <fullName evidence="1">CotH protein</fullName>
    </submittedName>
</protein>
<dbReference type="OrthoDB" id="9803752at2"/>
<evidence type="ECO:0000313" key="1">
    <source>
        <dbReference type="EMBL" id="PJJ41623.1"/>
    </source>
</evidence>
<comment type="caution">
    <text evidence="1">The sequence shown here is derived from an EMBL/GenBank/DDBJ whole genome shotgun (WGS) entry which is preliminary data.</text>
</comment>
<reference evidence="1 2" key="1">
    <citation type="submission" date="2017-11" db="EMBL/GenBank/DDBJ databases">
        <title>Animal gut microbial communities from fecal samples from Wisconsin, USA.</title>
        <authorList>
            <person name="Neumann A."/>
        </authorList>
    </citation>
    <scope>NUCLEOTIDE SEQUENCE [LARGE SCALE GENOMIC DNA]</scope>
    <source>
        <strain evidence="1 2">UWS3</strain>
    </source>
</reference>
<accession>A0A2M9A7L5</accession>
<sequence>MSKIRYILLLLCSLFFVQCLWNESELEPSYLPLDDSEYPYADLPRLVIETVDFQQIRNKETEVPAYLQIYGKDLPESDVKYLTIKGRGNSSFEMTKYGYKLEFENKESLFGMPRNRDWALIAVHCDKSFLRNYISYRLAEQLGDEYAPRLRFVELYLNREYLGLYQLTETVKVGKFRVDIPKNDSSFLFERTTTESDKASFYSSFQHLFEIHSPQNANEASLSLLKDHIFAFENFIQTNDGLNFDSLQKWIDVTDFARFLLIQEFAKNQDGNRRSTYLTWQKDSVLKMGPVWDFDLTYGVHFRKEIPPSGWYIRNYGWNRFLFKNKAYQKKVREFWEDHHSTFESVLDTIDILYPKLQKVANNEYKRWPVLKEHSIWPFSKGYDSYTESVDSLKSWIVQRIEWMDQNL</sequence>
<dbReference type="AlphaFoldDB" id="A0A2M9A7L5"/>
<dbReference type="Proteomes" id="UP000231134">
    <property type="component" value="Unassembled WGS sequence"/>
</dbReference>
<dbReference type="Pfam" id="PF08757">
    <property type="entry name" value="CotH"/>
    <property type="match status" value="1"/>
</dbReference>
<dbReference type="EMBL" id="PGEX01000001">
    <property type="protein sequence ID" value="PJJ41623.1"/>
    <property type="molecule type" value="Genomic_DNA"/>
</dbReference>
<dbReference type="RefSeq" id="WP_100425574.1">
    <property type="nucleotide sequence ID" value="NZ_PGEX01000001.1"/>
</dbReference>
<gene>
    <name evidence="1" type="ORF">BGX16_1609</name>
</gene>